<comment type="caution">
    <text evidence="1">The sequence shown here is derived from an EMBL/GenBank/DDBJ whole genome shotgun (WGS) entry which is preliminary data.</text>
</comment>
<reference evidence="1" key="1">
    <citation type="submission" date="2021-03" db="EMBL/GenBank/DDBJ databases">
        <authorList>
            <consortium name="DOE Joint Genome Institute"/>
            <person name="Ahrendt S."/>
            <person name="Looney B.P."/>
            <person name="Miyauchi S."/>
            <person name="Morin E."/>
            <person name="Drula E."/>
            <person name="Courty P.E."/>
            <person name="Chicoki N."/>
            <person name="Fauchery L."/>
            <person name="Kohler A."/>
            <person name="Kuo A."/>
            <person name="Labutti K."/>
            <person name="Pangilinan J."/>
            <person name="Lipzen A."/>
            <person name="Riley R."/>
            <person name="Andreopoulos W."/>
            <person name="He G."/>
            <person name="Johnson J."/>
            <person name="Barry K.W."/>
            <person name="Grigoriev I.V."/>
            <person name="Nagy L."/>
            <person name="Hibbett D."/>
            <person name="Henrissat B."/>
            <person name="Matheny P.B."/>
            <person name="Labbe J."/>
            <person name="Martin F."/>
        </authorList>
    </citation>
    <scope>NUCLEOTIDE SEQUENCE</scope>
    <source>
        <strain evidence="1">HHB10654</strain>
    </source>
</reference>
<sequence>MHRPTTSQPLSTSQLVHPELSSPPTSPGAVTGAPKLLEFPHTVPSPVVNVIIKLESPVSHFRSALKIPKILSLAHRICTHGSISAIPEPPPKPPISNLRFKPPSQISPPSSPFSLHLPLFLSPSATFDFRFSLPSGALHTCAVRRGVYRAWASLSGTPLPHPPPSSTTAVMPLFTWVGFAFTV</sequence>
<keyword evidence="2" id="KW-1185">Reference proteome</keyword>
<dbReference type="EMBL" id="MU277587">
    <property type="protein sequence ID" value="KAI0054252.1"/>
    <property type="molecule type" value="Genomic_DNA"/>
</dbReference>
<accession>A0ACB8SDK4</accession>
<proteinExistence type="predicted"/>
<gene>
    <name evidence="1" type="ORF">BV25DRAFT_1922876</name>
</gene>
<evidence type="ECO:0000313" key="1">
    <source>
        <dbReference type="EMBL" id="KAI0054252.1"/>
    </source>
</evidence>
<reference evidence="1" key="2">
    <citation type="journal article" date="2022" name="New Phytol.">
        <title>Evolutionary transition to the ectomycorrhizal habit in the genomes of a hyperdiverse lineage of mushroom-forming fungi.</title>
        <authorList>
            <person name="Looney B."/>
            <person name="Miyauchi S."/>
            <person name="Morin E."/>
            <person name="Drula E."/>
            <person name="Courty P.E."/>
            <person name="Kohler A."/>
            <person name="Kuo A."/>
            <person name="LaButti K."/>
            <person name="Pangilinan J."/>
            <person name="Lipzen A."/>
            <person name="Riley R."/>
            <person name="Andreopoulos W."/>
            <person name="He G."/>
            <person name="Johnson J."/>
            <person name="Nolan M."/>
            <person name="Tritt A."/>
            <person name="Barry K.W."/>
            <person name="Grigoriev I.V."/>
            <person name="Nagy L.G."/>
            <person name="Hibbett D."/>
            <person name="Henrissat B."/>
            <person name="Matheny P.B."/>
            <person name="Labbe J."/>
            <person name="Martin F.M."/>
        </authorList>
    </citation>
    <scope>NUCLEOTIDE SEQUENCE</scope>
    <source>
        <strain evidence="1">HHB10654</strain>
    </source>
</reference>
<name>A0ACB8SDK4_9AGAM</name>
<evidence type="ECO:0000313" key="2">
    <source>
        <dbReference type="Proteomes" id="UP000814140"/>
    </source>
</evidence>
<dbReference type="Proteomes" id="UP000814140">
    <property type="component" value="Unassembled WGS sequence"/>
</dbReference>
<organism evidence="1 2">
    <name type="scientific">Artomyces pyxidatus</name>
    <dbReference type="NCBI Taxonomy" id="48021"/>
    <lineage>
        <taxon>Eukaryota</taxon>
        <taxon>Fungi</taxon>
        <taxon>Dikarya</taxon>
        <taxon>Basidiomycota</taxon>
        <taxon>Agaricomycotina</taxon>
        <taxon>Agaricomycetes</taxon>
        <taxon>Russulales</taxon>
        <taxon>Auriscalpiaceae</taxon>
        <taxon>Artomyces</taxon>
    </lineage>
</organism>
<protein>
    <submittedName>
        <fullName evidence="1">Uncharacterized protein</fullName>
    </submittedName>
</protein>